<evidence type="ECO:0000313" key="3">
    <source>
        <dbReference type="Proteomes" id="UP001060414"/>
    </source>
</evidence>
<reference evidence="2" key="1">
    <citation type="journal article" date="2022" name="Environ. Microbiol.">
        <title>Geoalkalibacter halelectricus SAP #1 sp. nov. possessing extracellular electron transfer and mineral#reducing capabilities from a haloalkaline environment.</title>
        <authorList>
            <person name="Yadav S."/>
            <person name="Singh R."/>
            <person name="Sundharam S.S."/>
            <person name="Chaudhary S."/>
            <person name="Krishnamurthi S."/>
            <person name="Patil S.A."/>
        </authorList>
    </citation>
    <scope>NUCLEOTIDE SEQUENCE</scope>
    <source>
        <strain evidence="2">SAP-1</strain>
    </source>
</reference>
<sequence>MSANEHRQMVADLLDLLWQMEQILKDYGRLLTGHDDGHWLETKNKKNKKNNDDTL</sequence>
<evidence type="ECO:0000313" key="2">
    <source>
        <dbReference type="EMBL" id="UWZ79768.1"/>
    </source>
</evidence>
<feature type="region of interest" description="Disordered" evidence="1">
    <location>
        <begin position="34"/>
        <end position="55"/>
    </location>
</feature>
<evidence type="ECO:0000256" key="1">
    <source>
        <dbReference type="SAM" id="MobiDB-lite"/>
    </source>
</evidence>
<name>A0ABY5ZKW5_9BACT</name>
<dbReference type="RefSeq" id="WP_260748119.1">
    <property type="nucleotide sequence ID" value="NZ_CP092109.1"/>
</dbReference>
<keyword evidence="3" id="KW-1185">Reference proteome</keyword>
<accession>A0ABY5ZKW5</accession>
<gene>
    <name evidence="2" type="ORF">L9S41_19120</name>
</gene>
<protein>
    <submittedName>
        <fullName evidence="2">Uncharacterized protein</fullName>
    </submittedName>
</protein>
<dbReference type="Proteomes" id="UP001060414">
    <property type="component" value="Chromosome"/>
</dbReference>
<organism evidence="2 3">
    <name type="scientific">Geoalkalibacter halelectricus</name>
    <dbReference type="NCBI Taxonomy" id="2847045"/>
    <lineage>
        <taxon>Bacteria</taxon>
        <taxon>Pseudomonadati</taxon>
        <taxon>Thermodesulfobacteriota</taxon>
        <taxon>Desulfuromonadia</taxon>
        <taxon>Desulfuromonadales</taxon>
        <taxon>Geoalkalibacteraceae</taxon>
        <taxon>Geoalkalibacter</taxon>
    </lineage>
</organism>
<proteinExistence type="predicted"/>
<dbReference type="EMBL" id="CP092109">
    <property type="protein sequence ID" value="UWZ79768.1"/>
    <property type="molecule type" value="Genomic_DNA"/>
</dbReference>